<feature type="transmembrane region" description="Helical" evidence="2">
    <location>
        <begin position="12"/>
        <end position="31"/>
    </location>
</feature>
<proteinExistence type="predicted"/>
<feature type="region of interest" description="Disordered" evidence="1">
    <location>
        <begin position="223"/>
        <end position="246"/>
    </location>
</feature>
<feature type="transmembrane region" description="Helical" evidence="2">
    <location>
        <begin position="43"/>
        <end position="64"/>
    </location>
</feature>
<dbReference type="HOGENOM" id="CLU_098657_0_0_11"/>
<dbReference type="Proteomes" id="UP000004705">
    <property type="component" value="Chromosome"/>
</dbReference>
<sequence>MTTAQETALAYGLGAFVVVWSMLAIPQLIIHLARFGRVDRRRVLTTGVVTLYACLAVAVVVLPLPGPGDQRLAQTVQLVPFQWVTDVGTELATYGLPRSHALLTLTFQQLAMNVLLFVPLGALCVLLWRRGFLFTTLAGFGVSLLVEITQLTANFGTAPFVYRIFDVDDLMANTAGAVLGWVAATVALLLVRLRKADAARASAAVRPTPLAAAVPPHRAAPDARAVAGPVGAPHADLRTQPLPLPR</sequence>
<evidence type="ECO:0000256" key="1">
    <source>
        <dbReference type="SAM" id="MobiDB-lite"/>
    </source>
</evidence>
<reference evidence="4 5" key="1">
    <citation type="journal article" date="2012" name="Stand. Genomic Sci.">
        <title>Genome sequence of the soil bacterium Saccharomonospora azurea type strain (NA-128(T)).</title>
        <authorList>
            <person name="Klenk H.P."/>
            <person name="Held B."/>
            <person name="Lucas S."/>
            <person name="Lapidus A."/>
            <person name="Copeland A."/>
            <person name="Hammon N."/>
            <person name="Pitluck S."/>
            <person name="Goodwin L.A."/>
            <person name="Han C."/>
            <person name="Tapia R."/>
            <person name="Brambilla E.M."/>
            <person name="Potter G."/>
            <person name="Land M."/>
            <person name="Ivanova N."/>
            <person name="Rohde M."/>
            <person name="Goker M."/>
            <person name="Detter J.C."/>
            <person name="Kyrpides N.C."/>
            <person name="Woyke T."/>
        </authorList>
    </citation>
    <scope>NUCLEOTIDE SEQUENCE [LARGE SCALE GENOMIC DNA]</scope>
    <source>
        <strain evidence="4 5">NA-128</strain>
    </source>
</reference>
<dbReference type="InterPro" id="IPR053150">
    <property type="entry name" value="Teicoplanin_resist-assoc"/>
</dbReference>
<evidence type="ECO:0000313" key="5">
    <source>
        <dbReference type="Proteomes" id="UP000004705"/>
    </source>
</evidence>
<dbReference type="Pfam" id="PF04892">
    <property type="entry name" value="VanZ"/>
    <property type="match status" value="1"/>
</dbReference>
<feature type="transmembrane region" description="Helical" evidence="2">
    <location>
        <begin position="140"/>
        <end position="165"/>
    </location>
</feature>
<evidence type="ECO:0000259" key="3">
    <source>
        <dbReference type="Pfam" id="PF04892"/>
    </source>
</evidence>
<evidence type="ECO:0000313" key="4">
    <source>
        <dbReference type="EMBL" id="EHY89557.1"/>
    </source>
</evidence>
<keyword evidence="5" id="KW-1185">Reference proteome</keyword>
<feature type="transmembrane region" description="Helical" evidence="2">
    <location>
        <begin position="110"/>
        <end position="128"/>
    </location>
</feature>
<dbReference type="AlphaFoldDB" id="H8G9M5"/>
<dbReference type="PANTHER" id="PTHR36834">
    <property type="entry name" value="MEMBRANE PROTEIN-RELATED"/>
    <property type="match status" value="1"/>
</dbReference>
<protein>
    <submittedName>
        <fullName evidence="4">Glycopeptide antibiotics resistance protein</fullName>
    </submittedName>
</protein>
<name>H8G9M5_9PSEU</name>
<keyword evidence="2" id="KW-0812">Transmembrane</keyword>
<dbReference type="PANTHER" id="PTHR36834:SF1">
    <property type="entry name" value="INTEGRAL MEMBRANE PROTEIN"/>
    <property type="match status" value="1"/>
</dbReference>
<feature type="domain" description="VanZ-like" evidence="3">
    <location>
        <begin position="50"/>
        <end position="186"/>
    </location>
</feature>
<dbReference type="OrthoDB" id="4822551at2"/>
<accession>H8G9M5</accession>
<dbReference type="InterPro" id="IPR006976">
    <property type="entry name" value="VanZ-like"/>
</dbReference>
<organism evidence="4 5">
    <name type="scientific">Saccharomonospora azurea NA-128</name>
    <dbReference type="NCBI Taxonomy" id="882081"/>
    <lineage>
        <taxon>Bacteria</taxon>
        <taxon>Bacillati</taxon>
        <taxon>Actinomycetota</taxon>
        <taxon>Actinomycetes</taxon>
        <taxon>Pseudonocardiales</taxon>
        <taxon>Pseudonocardiaceae</taxon>
        <taxon>Saccharomonospora</taxon>
    </lineage>
</organism>
<keyword evidence="2" id="KW-1133">Transmembrane helix</keyword>
<evidence type="ECO:0000256" key="2">
    <source>
        <dbReference type="SAM" id="Phobius"/>
    </source>
</evidence>
<keyword evidence="2" id="KW-0472">Membrane</keyword>
<dbReference type="EMBL" id="CM001466">
    <property type="protein sequence ID" value="EHY89557.1"/>
    <property type="molecule type" value="Genomic_DNA"/>
</dbReference>
<feature type="transmembrane region" description="Helical" evidence="2">
    <location>
        <begin position="171"/>
        <end position="191"/>
    </location>
</feature>
<gene>
    <name evidence="4" type="ORF">SacazDRAFT_02665</name>
</gene>
<dbReference type="RefSeq" id="WP_005442325.1">
    <property type="nucleotide sequence ID" value="NZ_CM001466.1"/>
</dbReference>